<dbReference type="SUPFAM" id="SSF74788">
    <property type="entry name" value="Cullin repeat-like"/>
    <property type="match status" value="1"/>
</dbReference>
<keyword evidence="2" id="KW-0812">Transmembrane</keyword>
<feature type="transmembrane region" description="Helical" evidence="2">
    <location>
        <begin position="322"/>
        <end position="346"/>
    </location>
</feature>
<accession>A0A6A6M0N0</accession>
<dbReference type="EMBL" id="JAAGAX010000008">
    <property type="protein sequence ID" value="KAF2307242.1"/>
    <property type="molecule type" value="Genomic_DNA"/>
</dbReference>
<reference evidence="4 5" key="1">
    <citation type="journal article" date="2020" name="Mol. Plant">
        <title>The Chromosome-Based Rubber Tree Genome Provides New Insights into Spurge Genome Evolution and Rubber Biosynthesis.</title>
        <authorList>
            <person name="Liu J."/>
            <person name="Shi C."/>
            <person name="Shi C.C."/>
            <person name="Li W."/>
            <person name="Zhang Q.J."/>
            <person name="Zhang Y."/>
            <person name="Li K."/>
            <person name="Lu H.F."/>
            <person name="Shi C."/>
            <person name="Zhu S.T."/>
            <person name="Xiao Z.Y."/>
            <person name="Nan H."/>
            <person name="Yue Y."/>
            <person name="Zhu X.G."/>
            <person name="Wu Y."/>
            <person name="Hong X.N."/>
            <person name="Fan G.Y."/>
            <person name="Tong Y."/>
            <person name="Zhang D."/>
            <person name="Mao C.L."/>
            <person name="Liu Y.L."/>
            <person name="Hao S.J."/>
            <person name="Liu W.Q."/>
            <person name="Lv M.Q."/>
            <person name="Zhang H.B."/>
            <person name="Liu Y."/>
            <person name="Hu-Tang G.R."/>
            <person name="Wang J.P."/>
            <person name="Wang J.H."/>
            <person name="Sun Y.H."/>
            <person name="Ni S.B."/>
            <person name="Chen W.B."/>
            <person name="Zhang X.C."/>
            <person name="Jiao Y.N."/>
            <person name="Eichler E.E."/>
            <person name="Li G.H."/>
            <person name="Liu X."/>
            <person name="Gao L.Z."/>
        </authorList>
    </citation>
    <scope>NUCLEOTIDE SEQUENCE [LARGE SCALE GENOMIC DNA]</scope>
    <source>
        <strain evidence="5">cv. GT1</strain>
        <tissue evidence="4">Leaf</tissue>
    </source>
</reference>
<protein>
    <recommendedName>
        <fullName evidence="3">Cullin N-terminal domain-containing protein</fullName>
    </recommendedName>
</protein>
<evidence type="ECO:0000313" key="4">
    <source>
        <dbReference type="EMBL" id="KAF2307242.1"/>
    </source>
</evidence>
<dbReference type="GO" id="GO:0006511">
    <property type="term" value="P:ubiquitin-dependent protein catabolic process"/>
    <property type="evidence" value="ECO:0007669"/>
    <property type="project" value="InterPro"/>
</dbReference>
<keyword evidence="5" id="KW-1185">Reference proteome</keyword>
<organism evidence="4 5">
    <name type="scientific">Hevea brasiliensis</name>
    <name type="common">Para rubber tree</name>
    <name type="synonym">Siphonia brasiliensis</name>
    <dbReference type="NCBI Taxonomy" id="3981"/>
    <lineage>
        <taxon>Eukaryota</taxon>
        <taxon>Viridiplantae</taxon>
        <taxon>Streptophyta</taxon>
        <taxon>Embryophyta</taxon>
        <taxon>Tracheophyta</taxon>
        <taxon>Spermatophyta</taxon>
        <taxon>Magnoliopsida</taxon>
        <taxon>eudicotyledons</taxon>
        <taxon>Gunneridae</taxon>
        <taxon>Pentapetalae</taxon>
        <taxon>rosids</taxon>
        <taxon>fabids</taxon>
        <taxon>Malpighiales</taxon>
        <taxon>Euphorbiaceae</taxon>
        <taxon>Crotonoideae</taxon>
        <taxon>Micrandreae</taxon>
        <taxon>Hevea</taxon>
    </lineage>
</organism>
<dbReference type="AlphaFoldDB" id="A0A6A6M0N0"/>
<keyword evidence="2" id="KW-0472">Membrane</keyword>
<proteinExistence type="inferred from homology"/>
<dbReference type="PANTHER" id="PTHR11932">
    <property type="entry name" value="CULLIN"/>
    <property type="match status" value="1"/>
</dbReference>
<dbReference type="InterPro" id="IPR016159">
    <property type="entry name" value="Cullin_repeat-like_dom_sf"/>
</dbReference>
<feature type="domain" description="Cullin N-terminal" evidence="3">
    <location>
        <begin position="38"/>
        <end position="290"/>
    </location>
</feature>
<comment type="caution">
    <text evidence="4">The sequence shown here is derived from an EMBL/GenBank/DDBJ whole genome shotgun (WGS) entry which is preliminary data.</text>
</comment>
<evidence type="ECO:0000256" key="1">
    <source>
        <dbReference type="ARBA" id="ARBA00006019"/>
    </source>
</evidence>
<dbReference type="InterPro" id="IPR001373">
    <property type="entry name" value="Cullin_N"/>
</dbReference>
<gene>
    <name evidence="4" type="ORF">GH714_025707</name>
</gene>
<dbReference type="InterPro" id="IPR045093">
    <property type="entry name" value="Cullin"/>
</dbReference>
<dbReference type="Pfam" id="PF00888">
    <property type="entry name" value="Cullin"/>
    <property type="match status" value="1"/>
</dbReference>
<evidence type="ECO:0000313" key="5">
    <source>
        <dbReference type="Proteomes" id="UP000467840"/>
    </source>
</evidence>
<sequence length="436" mass="50307">MKSEMNTPLTLEEGLKKIEDAIARKRLISDAQCVTPFTTAENMLIYDCVYKLCTQKRNYAEHIYEKYVSCLEERIMEKVIPRLLGKHGVALLKEVTQSWSEFKAFADSIYKFFEFLDRFYAPRKGLLLLADAPKHYYGNQVCERLYGKIQEAAISLIIEDREGKDIDRNLLKAVLCLFIGLGGKGTTNYYEKFEQIMLAETAAYYSELSMEWWFWRDSLTSYLRKVDWCLVQEEARAEVYPCKTTKTKLLEVMKYILLERNAKRWAQKQKANGVAAEDQELLSKYASLSLDIGSSASVATQQTIDFALKRVFIAEHLFAAGLVWNMVLVVYVLVQVHMKSACLVYMDRQGKMMRCFRGKKDEIERETAVMRNGGMLLEKSIALNNGRGNPIRSFSIQELNNATNNYDSNQRFAMLRTSKMYKGFCKTAGNREKVCK</sequence>
<comment type="similarity">
    <text evidence="1">Belongs to the cullin family.</text>
</comment>
<name>A0A6A6M0N0_HEVBR</name>
<keyword evidence="2" id="KW-1133">Transmembrane helix</keyword>
<dbReference type="Proteomes" id="UP000467840">
    <property type="component" value="Chromosome 9"/>
</dbReference>
<evidence type="ECO:0000259" key="3">
    <source>
        <dbReference type="Pfam" id="PF00888"/>
    </source>
</evidence>
<dbReference type="Gene3D" id="1.20.1310.10">
    <property type="entry name" value="Cullin Repeats"/>
    <property type="match status" value="2"/>
</dbReference>
<dbReference type="GO" id="GO:0031625">
    <property type="term" value="F:ubiquitin protein ligase binding"/>
    <property type="evidence" value="ECO:0007669"/>
    <property type="project" value="InterPro"/>
</dbReference>
<evidence type="ECO:0000256" key="2">
    <source>
        <dbReference type="SAM" id="Phobius"/>
    </source>
</evidence>